<proteinExistence type="predicted"/>
<organism evidence="2 3">
    <name type="scientific">Amycolatopsis orientalis</name>
    <name type="common">Nocardia orientalis</name>
    <dbReference type="NCBI Taxonomy" id="31958"/>
    <lineage>
        <taxon>Bacteria</taxon>
        <taxon>Bacillati</taxon>
        <taxon>Actinomycetota</taxon>
        <taxon>Actinomycetes</taxon>
        <taxon>Pseudonocardiales</taxon>
        <taxon>Pseudonocardiaceae</taxon>
        <taxon>Amycolatopsis</taxon>
    </lineage>
</organism>
<reference evidence="2 3" key="1">
    <citation type="journal article" date="2015" name="Genome Announc.">
        <title>Draft Genome Sequence of Norvancomycin-Producing Strain Amycolatopsis orientalis CPCC200066.</title>
        <authorList>
            <person name="Lei X."/>
            <person name="Yuan F."/>
            <person name="Shi Y."/>
            <person name="Li X."/>
            <person name="Wang L."/>
            <person name="Hong B."/>
        </authorList>
    </citation>
    <scope>NUCLEOTIDE SEQUENCE [LARGE SCALE GENOMIC DNA]</scope>
    <source>
        <strain evidence="2 3">B-37</strain>
    </source>
</reference>
<feature type="chain" id="PRO_5008256441" evidence="1">
    <location>
        <begin position="29"/>
        <end position="122"/>
    </location>
</feature>
<evidence type="ECO:0000256" key="1">
    <source>
        <dbReference type="SAM" id="SignalP"/>
    </source>
</evidence>
<sequence length="122" mass="12054">MNTTRKLGLLSALVAGAAVLASAAPANAAETAVTGDFDCGIATCSYVFSKTATNTIAKDGLAAAGLCSAIPTPGNGACAAGFAIVVVTAKVAKSQGKCVKLNIAKITPHPIWTSVDGSSRCR</sequence>
<protein>
    <submittedName>
        <fullName evidence="2">Uncharacterized protein</fullName>
    </submittedName>
</protein>
<dbReference type="AlphaFoldDB" id="A0A193C6P9"/>
<name>A0A193C6P9_AMYOR</name>
<dbReference type="Proteomes" id="UP000093695">
    <property type="component" value="Chromosome"/>
</dbReference>
<accession>A0A193C6P9</accession>
<feature type="signal peptide" evidence="1">
    <location>
        <begin position="1"/>
        <end position="28"/>
    </location>
</feature>
<keyword evidence="1" id="KW-0732">Signal</keyword>
<dbReference type="KEGG" id="aori:SD37_34000"/>
<evidence type="ECO:0000313" key="2">
    <source>
        <dbReference type="EMBL" id="ANN20124.1"/>
    </source>
</evidence>
<evidence type="ECO:0000313" key="3">
    <source>
        <dbReference type="Proteomes" id="UP000093695"/>
    </source>
</evidence>
<dbReference type="RefSeq" id="WP_044851329.1">
    <property type="nucleotide sequence ID" value="NZ_CP016174.1"/>
</dbReference>
<keyword evidence="3" id="KW-1185">Reference proteome</keyword>
<dbReference type="STRING" id="31958.SD37_34000"/>
<dbReference type="EMBL" id="CP016174">
    <property type="protein sequence ID" value="ANN20124.1"/>
    <property type="molecule type" value="Genomic_DNA"/>
</dbReference>
<gene>
    <name evidence="2" type="ORF">SD37_34000</name>
</gene>